<proteinExistence type="predicted"/>
<reference evidence="2 3" key="1">
    <citation type="submission" date="2017-03" db="EMBL/GenBank/DDBJ databases">
        <title>Genome Survey of Euroglyphus maynei.</title>
        <authorList>
            <person name="Arlian L.G."/>
            <person name="Morgan M.S."/>
            <person name="Rider S.D."/>
        </authorList>
    </citation>
    <scope>NUCLEOTIDE SEQUENCE [LARGE SCALE GENOMIC DNA]</scope>
    <source>
        <strain evidence="2">Arlian Lab</strain>
        <tissue evidence="2">Whole body</tissue>
    </source>
</reference>
<dbReference type="PANTHER" id="PTHR16161">
    <property type="entry name" value="TRANSCRIPTIONAL PROTEIN SWT1"/>
    <property type="match status" value="1"/>
</dbReference>
<keyword evidence="3" id="KW-1185">Reference proteome</keyword>
<dbReference type="PANTHER" id="PTHR16161:SF0">
    <property type="entry name" value="TRANSCRIPTIONAL PROTEIN SWT1"/>
    <property type="match status" value="1"/>
</dbReference>
<feature type="non-terminal residue" evidence="2">
    <location>
        <position position="1"/>
    </location>
</feature>
<dbReference type="Pfam" id="PF13638">
    <property type="entry name" value="PIN_4"/>
    <property type="match status" value="1"/>
</dbReference>
<feature type="domain" description="PIN" evidence="1">
    <location>
        <begin position="9"/>
        <end position="102"/>
    </location>
</feature>
<dbReference type="GO" id="GO:0005634">
    <property type="term" value="C:nucleus"/>
    <property type="evidence" value="ECO:0007669"/>
    <property type="project" value="TreeGrafter"/>
</dbReference>
<comment type="caution">
    <text evidence="2">The sequence shown here is derived from an EMBL/GenBank/DDBJ whole genome shotgun (WGS) entry which is preliminary data.</text>
</comment>
<dbReference type="Proteomes" id="UP000194236">
    <property type="component" value="Unassembled WGS sequence"/>
</dbReference>
<organism evidence="2 3">
    <name type="scientific">Euroglyphus maynei</name>
    <name type="common">Mayne's house dust mite</name>
    <dbReference type="NCBI Taxonomy" id="6958"/>
    <lineage>
        <taxon>Eukaryota</taxon>
        <taxon>Metazoa</taxon>
        <taxon>Ecdysozoa</taxon>
        <taxon>Arthropoda</taxon>
        <taxon>Chelicerata</taxon>
        <taxon>Arachnida</taxon>
        <taxon>Acari</taxon>
        <taxon>Acariformes</taxon>
        <taxon>Sarcoptiformes</taxon>
        <taxon>Astigmata</taxon>
        <taxon>Psoroptidia</taxon>
        <taxon>Analgoidea</taxon>
        <taxon>Pyroglyphidae</taxon>
        <taxon>Pyroglyphinae</taxon>
        <taxon>Euroglyphus</taxon>
    </lineage>
</organism>
<accession>A0A1Y3ATR8</accession>
<name>A0A1Y3ATR8_EURMA</name>
<protein>
    <recommendedName>
        <fullName evidence="1">PIN domain-containing protein</fullName>
    </recommendedName>
</protein>
<evidence type="ECO:0000259" key="1">
    <source>
        <dbReference type="Pfam" id="PF13638"/>
    </source>
</evidence>
<evidence type="ECO:0000313" key="2">
    <source>
        <dbReference type="EMBL" id="OTF71872.1"/>
    </source>
</evidence>
<dbReference type="Gene3D" id="3.40.50.1010">
    <property type="entry name" value="5'-nuclease"/>
    <property type="match status" value="1"/>
</dbReference>
<gene>
    <name evidence="2" type="ORF">BLA29_008078</name>
</gene>
<sequence>SDPDKCLVKKVQNAIRFINEQLKLGEQSRLVCLKKSFQDQNKKDILANNDDLIHQLCLQFKENPRKFLPTLTMDKERLLIVLVTNDQNLQNKAFVHQMNSCSLNELVQKYYEADQIGNMHVKANLTAKPDRVETDISASSFRSPSKRFRKNNQQNITKELPLKKHLTTLSKKMDTPPPSPMDFNTNANSSKELDCKYALESRLAEFIISKFKEIFGQDLWQSILGNYSPATATLVDSLRKFKNNWMGVFSDFFDRDQKVIRLVDEMLQSKNNRNQENCEQLLQMIELAFERKIDFRENE</sequence>
<dbReference type="InterPro" id="IPR002716">
    <property type="entry name" value="PIN_dom"/>
</dbReference>
<evidence type="ECO:0000313" key="3">
    <source>
        <dbReference type="Proteomes" id="UP000194236"/>
    </source>
</evidence>
<dbReference type="InterPro" id="IPR052626">
    <property type="entry name" value="SWT1_Regulator"/>
</dbReference>
<dbReference type="EMBL" id="MUJZ01058870">
    <property type="protein sequence ID" value="OTF71872.1"/>
    <property type="molecule type" value="Genomic_DNA"/>
</dbReference>
<dbReference type="OrthoDB" id="548295at2759"/>
<dbReference type="AlphaFoldDB" id="A0A1Y3ATR8"/>